<accession>A0A3D8LF61</accession>
<keyword evidence="3" id="KW-0732">Signal</keyword>
<dbReference type="RefSeq" id="WP_115565157.1">
    <property type="nucleotide sequence ID" value="NZ_QRGR01000008.1"/>
</dbReference>
<dbReference type="EMBL" id="QRGR01000008">
    <property type="protein sequence ID" value="RDV15562.1"/>
    <property type="molecule type" value="Genomic_DNA"/>
</dbReference>
<dbReference type="Proteomes" id="UP000256708">
    <property type="component" value="Unassembled WGS sequence"/>
</dbReference>
<dbReference type="PANTHER" id="PTHR42776">
    <property type="entry name" value="SERINE PEPTIDASE S9 FAMILY MEMBER"/>
    <property type="match status" value="1"/>
</dbReference>
<name>A0A3D8LF61_9BACT</name>
<dbReference type="Gene3D" id="3.40.50.1820">
    <property type="entry name" value="alpha/beta hydrolase"/>
    <property type="match status" value="1"/>
</dbReference>
<feature type="chain" id="PRO_5017716359" evidence="3">
    <location>
        <begin position="21"/>
        <end position="678"/>
    </location>
</feature>
<dbReference type="OrthoDB" id="9812921at2"/>
<dbReference type="InterPro" id="IPR001375">
    <property type="entry name" value="Peptidase_S9_cat"/>
</dbReference>
<organism evidence="5 6">
    <name type="scientific">Pontibacter diazotrophicus</name>
    <dbReference type="NCBI Taxonomy" id="1400979"/>
    <lineage>
        <taxon>Bacteria</taxon>
        <taxon>Pseudomonadati</taxon>
        <taxon>Bacteroidota</taxon>
        <taxon>Cytophagia</taxon>
        <taxon>Cytophagales</taxon>
        <taxon>Hymenobacteraceae</taxon>
        <taxon>Pontibacter</taxon>
    </lineage>
</organism>
<feature type="domain" description="Peptidase S9 prolyl oligopeptidase catalytic" evidence="4">
    <location>
        <begin position="447"/>
        <end position="651"/>
    </location>
</feature>
<keyword evidence="2" id="KW-0645">Protease</keyword>
<dbReference type="Pfam" id="PF00326">
    <property type="entry name" value="Peptidase_S9"/>
    <property type="match status" value="1"/>
</dbReference>
<evidence type="ECO:0000256" key="2">
    <source>
        <dbReference type="ARBA" id="ARBA00022825"/>
    </source>
</evidence>
<sequence>MNKRLLFVLWAALLSGTTMAQKQPMTTDDGLNITALGGAIISPDGNSVIYSKSELNWEKNKRERTHHHVSSKGGESYQYLGEDGGSDLTYSPNGKFIALKRKVDDHQQLFLMPTAGGEAVQLTKHESSVGKFVWSSDSKKLFFVSSVPRSKEEQKLYKDGNDALFVDEGPNGQTEGAWEHLWAFDLNLKEAKKLTKNELLIGDFDVAPDGKRIVYTGRTENRRNQRNLSEIYLLQLSGDTATVQLTDNKAPEGDLNWAPDGKSFAYTAADDKEWELRNDKIWVMDPNTKQHRMVSAKFEGNIRNYFWAPDAKSILFTGLQRTNTNLYRLNVAKGDVKNLSNRTGTWHILSTTPDRKKAVLSFSDYKTPLDVYVSAVDKFNPTKLTDLNPRITDSLQLATAEVVKWKSKDGLEVEGLLYLPTDYQKGKQYPFLLHIHGGPAGVFTNTFSPAHHVWANLGYVQLAPNVRGSSGYTDALLRGNMGDIGGGDYEDLMSGVDKLVADGMVDKEKMAVRGWSYGGILGGMTITKTNRFKAASLGAMVSDWASEYGIGFNHDVRLWYIQGTPWENPEGYREKSVLTHAKNIQTPTLILHGLSDVTDTEAQSMMLFTALKDMDKTVRYIQFPREPHGFREPRHQRIRDIEEIKWIQKYTLGIDWQAPERKEDVKKKAEEKAQASAK</sequence>
<dbReference type="InterPro" id="IPR011659">
    <property type="entry name" value="WD40"/>
</dbReference>
<evidence type="ECO:0000313" key="5">
    <source>
        <dbReference type="EMBL" id="RDV15562.1"/>
    </source>
</evidence>
<reference evidence="6" key="1">
    <citation type="submission" date="2018-08" db="EMBL/GenBank/DDBJ databases">
        <authorList>
            <person name="Liu Z.-W."/>
            <person name="Du Z.-J."/>
        </authorList>
    </citation>
    <scope>NUCLEOTIDE SEQUENCE [LARGE SCALE GENOMIC DNA]</scope>
    <source>
        <strain evidence="6">H4X</strain>
    </source>
</reference>
<keyword evidence="2" id="KW-0720">Serine protease</keyword>
<proteinExistence type="predicted"/>
<evidence type="ECO:0000313" key="6">
    <source>
        <dbReference type="Proteomes" id="UP000256708"/>
    </source>
</evidence>
<keyword evidence="6" id="KW-1185">Reference proteome</keyword>
<dbReference type="GO" id="GO:0006508">
    <property type="term" value="P:proteolysis"/>
    <property type="evidence" value="ECO:0007669"/>
    <property type="project" value="InterPro"/>
</dbReference>
<feature type="signal peptide" evidence="3">
    <location>
        <begin position="1"/>
        <end position="20"/>
    </location>
</feature>
<dbReference type="Gene3D" id="2.120.10.30">
    <property type="entry name" value="TolB, C-terminal domain"/>
    <property type="match status" value="2"/>
</dbReference>
<dbReference type="InterPro" id="IPR011042">
    <property type="entry name" value="6-blade_b-propeller_TolB-like"/>
</dbReference>
<gene>
    <name evidence="5" type="ORF">DXT99_08725</name>
</gene>
<evidence type="ECO:0000256" key="3">
    <source>
        <dbReference type="SAM" id="SignalP"/>
    </source>
</evidence>
<dbReference type="InterPro" id="IPR029058">
    <property type="entry name" value="AB_hydrolase_fold"/>
</dbReference>
<keyword evidence="1" id="KW-0378">Hydrolase</keyword>
<dbReference type="SUPFAM" id="SSF53474">
    <property type="entry name" value="alpha/beta-Hydrolases"/>
    <property type="match status" value="1"/>
</dbReference>
<dbReference type="Pfam" id="PF07676">
    <property type="entry name" value="PD40"/>
    <property type="match status" value="3"/>
</dbReference>
<dbReference type="GO" id="GO:0004252">
    <property type="term" value="F:serine-type endopeptidase activity"/>
    <property type="evidence" value="ECO:0007669"/>
    <property type="project" value="TreeGrafter"/>
</dbReference>
<comment type="caution">
    <text evidence="5">The sequence shown here is derived from an EMBL/GenBank/DDBJ whole genome shotgun (WGS) entry which is preliminary data.</text>
</comment>
<dbReference type="AlphaFoldDB" id="A0A3D8LF61"/>
<evidence type="ECO:0000259" key="4">
    <source>
        <dbReference type="Pfam" id="PF00326"/>
    </source>
</evidence>
<evidence type="ECO:0000256" key="1">
    <source>
        <dbReference type="ARBA" id="ARBA00022801"/>
    </source>
</evidence>
<dbReference type="PANTHER" id="PTHR42776:SF27">
    <property type="entry name" value="DIPEPTIDYL PEPTIDASE FAMILY MEMBER 6"/>
    <property type="match status" value="1"/>
</dbReference>
<dbReference type="SUPFAM" id="SSF82171">
    <property type="entry name" value="DPP6 N-terminal domain-like"/>
    <property type="match status" value="1"/>
</dbReference>
<protein>
    <submittedName>
        <fullName evidence="5">S9 family peptidase</fullName>
    </submittedName>
</protein>